<dbReference type="GO" id="GO:0015031">
    <property type="term" value="P:protein transport"/>
    <property type="evidence" value="ECO:0007669"/>
    <property type="project" value="UniProtKB-KW"/>
</dbReference>
<feature type="region of interest" description="Disordered" evidence="10">
    <location>
        <begin position="128"/>
        <end position="257"/>
    </location>
</feature>
<evidence type="ECO:0000256" key="5">
    <source>
        <dbReference type="ARBA" id="ARBA00022519"/>
    </source>
</evidence>
<dbReference type="GO" id="GO:0055085">
    <property type="term" value="P:transmembrane transport"/>
    <property type="evidence" value="ECO:0007669"/>
    <property type="project" value="InterPro"/>
</dbReference>
<evidence type="ECO:0000256" key="9">
    <source>
        <dbReference type="ARBA" id="ARBA00023136"/>
    </source>
</evidence>
<dbReference type="RefSeq" id="WP_133960264.1">
    <property type="nucleotide sequence ID" value="NZ_QLME01000003.1"/>
</dbReference>
<dbReference type="InterPro" id="IPR051045">
    <property type="entry name" value="TonB-dependent_transducer"/>
</dbReference>
<dbReference type="GO" id="GO:0005886">
    <property type="term" value="C:plasma membrane"/>
    <property type="evidence" value="ECO:0007669"/>
    <property type="project" value="UniProtKB-SubCell"/>
</dbReference>
<evidence type="ECO:0000256" key="6">
    <source>
        <dbReference type="ARBA" id="ARBA00022692"/>
    </source>
</evidence>
<keyword evidence="3" id="KW-0813">Transport</keyword>
<dbReference type="GO" id="GO:0030288">
    <property type="term" value="C:outer membrane-bounded periplasmic space"/>
    <property type="evidence" value="ECO:0007669"/>
    <property type="project" value="InterPro"/>
</dbReference>
<protein>
    <submittedName>
        <fullName evidence="12">TonB family protein</fullName>
    </submittedName>
</protein>
<feature type="region of interest" description="Disordered" evidence="10">
    <location>
        <begin position="56"/>
        <end position="116"/>
    </location>
</feature>
<dbReference type="GO" id="GO:0015891">
    <property type="term" value="P:siderophore transport"/>
    <property type="evidence" value="ECO:0007669"/>
    <property type="project" value="InterPro"/>
</dbReference>
<keyword evidence="7" id="KW-0653">Protein transport</keyword>
<evidence type="ECO:0000256" key="8">
    <source>
        <dbReference type="ARBA" id="ARBA00022989"/>
    </source>
</evidence>
<dbReference type="Proteomes" id="UP000294697">
    <property type="component" value="Unassembled WGS sequence"/>
</dbReference>
<dbReference type="InterPro" id="IPR003538">
    <property type="entry name" value="TonB"/>
</dbReference>
<evidence type="ECO:0000256" key="10">
    <source>
        <dbReference type="SAM" id="MobiDB-lite"/>
    </source>
</evidence>
<keyword evidence="5" id="KW-0997">Cell inner membrane</keyword>
<feature type="compositionally biased region" description="Basic and acidic residues" evidence="10">
    <location>
        <begin position="68"/>
        <end position="98"/>
    </location>
</feature>
<evidence type="ECO:0000259" key="11">
    <source>
        <dbReference type="PROSITE" id="PS52015"/>
    </source>
</evidence>
<dbReference type="GO" id="GO:0031992">
    <property type="term" value="F:energy transducer activity"/>
    <property type="evidence" value="ECO:0007669"/>
    <property type="project" value="InterPro"/>
</dbReference>
<dbReference type="InterPro" id="IPR006260">
    <property type="entry name" value="TonB/TolA_C"/>
</dbReference>
<dbReference type="Pfam" id="PF03544">
    <property type="entry name" value="TonB_C"/>
    <property type="match status" value="1"/>
</dbReference>
<keyword evidence="9" id="KW-0472">Membrane</keyword>
<proteinExistence type="inferred from homology"/>
<comment type="caution">
    <text evidence="12">The sequence shown here is derived from an EMBL/GenBank/DDBJ whole genome shotgun (WGS) entry which is preliminary data.</text>
</comment>
<dbReference type="EMBL" id="SODA01000003">
    <property type="protein sequence ID" value="TDW06952.1"/>
    <property type="molecule type" value="Genomic_DNA"/>
</dbReference>
<feature type="compositionally biased region" description="Basic and acidic residues" evidence="10">
    <location>
        <begin position="162"/>
        <end position="200"/>
    </location>
</feature>
<feature type="domain" description="TonB C-terminal" evidence="11">
    <location>
        <begin position="266"/>
        <end position="356"/>
    </location>
</feature>
<sequence length="356" mass="41527">MKQKKIIYFTAFLLSLSFIFLLEASSLKLLTENIKPLRKEEVKIELLSISKKLSEENDQPKTVVKTQRPQEKQKEDKLKKKNEINKEVDNNILEKEMEAITPAKNQTNEKVKSEKRIIQAENRVEVENNKIEDDKDQKKIDTEEMKELKKDQNKAPSWLKNTESEKAKDNSKSKVQKTRDKENKFDLEKYLAGLKKEEKKNKKSQIENNQNFEQISLNESTINKTKEDNKSIERAKRNNSNNSEPEENNPKIKKNKVYDLRNSDLSSIKKPGIKNYLKPKYPSNLRRRNIEGEVIVSLRVDEEGQVHNLKVYQSSGYNSFDQSALNAISSWEFKAAEKDGNKVEVIVNLPIRFKLN</sequence>
<keyword evidence="8" id="KW-1133">Transmembrane helix</keyword>
<organism evidence="12 13">
    <name type="scientific">Halanaerobium saccharolyticum</name>
    <dbReference type="NCBI Taxonomy" id="43595"/>
    <lineage>
        <taxon>Bacteria</taxon>
        <taxon>Bacillati</taxon>
        <taxon>Bacillota</taxon>
        <taxon>Clostridia</taxon>
        <taxon>Halanaerobiales</taxon>
        <taxon>Halanaerobiaceae</taxon>
        <taxon>Halanaerobium</taxon>
    </lineage>
</organism>
<name>A0A4R7ZA71_9FIRM</name>
<gene>
    <name evidence="12" type="ORF">C8C77_10382</name>
</gene>
<feature type="compositionally biased region" description="Basic and acidic residues" evidence="10">
    <location>
        <begin position="107"/>
        <end position="116"/>
    </location>
</feature>
<dbReference type="NCBIfam" id="TIGR01352">
    <property type="entry name" value="tonB_Cterm"/>
    <property type="match status" value="1"/>
</dbReference>
<evidence type="ECO:0000256" key="2">
    <source>
        <dbReference type="ARBA" id="ARBA00006555"/>
    </source>
</evidence>
<dbReference type="InterPro" id="IPR037682">
    <property type="entry name" value="TonB_C"/>
</dbReference>
<evidence type="ECO:0000256" key="7">
    <source>
        <dbReference type="ARBA" id="ARBA00022927"/>
    </source>
</evidence>
<reference evidence="12 13" key="1">
    <citation type="submission" date="2019-03" db="EMBL/GenBank/DDBJ databases">
        <title>Subsurface microbial communities from deep shales in Ohio and West Virginia, USA.</title>
        <authorList>
            <person name="Wrighton K."/>
        </authorList>
    </citation>
    <scope>NUCLEOTIDE SEQUENCE [LARGE SCALE GENOMIC DNA]</scope>
    <source>
        <strain evidence="12 13">MSL9.2</strain>
    </source>
</reference>
<dbReference type="PANTHER" id="PTHR33446">
    <property type="entry name" value="PROTEIN TONB-RELATED"/>
    <property type="match status" value="1"/>
</dbReference>
<evidence type="ECO:0000256" key="3">
    <source>
        <dbReference type="ARBA" id="ARBA00022448"/>
    </source>
</evidence>
<evidence type="ECO:0000256" key="4">
    <source>
        <dbReference type="ARBA" id="ARBA00022475"/>
    </source>
</evidence>
<comment type="subcellular location">
    <subcellularLocation>
        <location evidence="1">Cell inner membrane</location>
        <topology evidence="1">Single-pass membrane protein</topology>
        <orientation evidence="1">Periplasmic side</orientation>
    </subcellularLocation>
</comment>
<evidence type="ECO:0000313" key="13">
    <source>
        <dbReference type="Proteomes" id="UP000294697"/>
    </source>
</evidence>
<evidence type="ECO:0000313" key="12">
    <source>
        <dbReference type="EMBL" id="TDW06952.1"/>
    </source>
</evidence>
<feature type="compositionally biased region" description="Polar residues" evidence="10">
    <location>
        <begin position="212"/>
        <end position="223"/>
    </location>
</feature>
<dbReference type="OrthoDB" id="2112605at2"/>
<dbReference type="Gene3D" id="3.30.1150.10">
    <property type="match status" value="1"/>
</dbReference>
<keyword evidence="6" id="KW-0812">Transmembrane</keyword>
<comment type="similarity">
    <text evidence="2">Belongs to the TonB family.</text>
</comment>
<keyword evidence="4" id="KW-1003">Cell membrane</keyword>
<feature type="compositionally biased region" description="Basic and acidic residues" evidence="10">
    <location>
        <begin position="224"/>
        <end position="236"/>
    </location>
</feature>
<dbReference type="SUPFAM" id="SSF74653">
    <property type="entry name" value="TolA/TonB C-terminal domain"/>
    <property type="match status" value="1"/>
</dbReference>
<accession>A0A4R7ZA71</accession>
<dbReference type="PANTHER" id="PTHR33446:SF2">
    <property type="entry name" value="PROTEIN TONB"/>
    <property type="match status" value="1"/>
</dbReference>
<dbReference type="PROSITE" id="PS52015">
    <property type="entry name" value="TONB_CTD"/>
    <property type="match status" value="1"/>
</dbReference>
<dbReference type="PRINTS" id="PR01374">
    <property type="entry name" value="TONBPROTEIN"/>
</dbReference>
<evidence type="ECO:0000256" key="1">
    <source>
        <dbReference type="ARBA" id="ARBA00004383"/>
    </source>
</evidence>
<feature type="compositionally biased region" description="Basic and acidic residues" evidence="10">
    <location>
        <begin position="128"/>
        <end position="153"/>
    </location>
</feature>
<dbReference type="AlphaFoldDB" id="A0A4R7ZA71"/>